<dbReference type="GO" id="GO:0003777">
    <property type="term" value="F:microtubule motor activity"/>
    <property type="evidence" value="ECO:0007669"/>
    <property type="project" value="InterPro"/>
</dbReference>
<dbReference type="GO" id="GO:0008017">
    <property type="term" value="F:microtubule binding"/>
    <property type="evidence" value="ECO:0007669"/>
    <property type="project" value="InterPro"/>
</dbReference>
<dbReference type="GO" id="GO:0005524">
    <property type="term" value="F:ATP binding"/>
    <property type="evidence" value="ECO:0007669"/>
    <property type="project" value="UniProtKB-UniRule"/>
</dbReference>
<dbReference type="Gene3D" id="1.10.287.1490">
    <property type="match status" value="1"/>
</dbReference>
<dbReference type="AlphaFoldDB" id="A0A0G4ILX3"/>
<dbReference type="GO" id="GO:0007018">
    <property type="term" value="P:microtubule-based movement"/>
    <property type="evidence" value="ECO:0007669"/>
    <property type="project" value="InterPro"/>
</dbReference>
<gene>
    <name evidence="5" type="ORF">PBRA_004927</name>
</gene>
<feature type="binding site" evidence="1">
    <location>
        <begin position="133"/>
        <end position="140"/>
    </location>
    <ligand>
        <name>ATP</name>
        <dbReference type="ChEBI" id="CHEBI:30616"/>
    </ligand>
</feature>
<keyword evidence="1" id="KW-0067">ATP-binding</keyword>
<keyword evidence="2" id="KW-0175">Coiled coil</keyword>
<comment type="similarity">
    <text evidence="1">Belongs to the TRAFAC class myosin-kinesin ATPase superfamily. Kinesin family.</text>
</comment>
<keyword evidence="1" id="KW-0547">Nucleotide-binding</keyword>
<dbReference type="InterPro" id="IPR027640">
    <property type="entry name" value="Kinesin-like_fam"/>
</dbReference>
<feature type="compositionally biased region" description="Basic and acidic residues" evidence="3">
    <location>
        <begin position="410"/>
        <end position="425"/>
    </location>
</feature>
<dbReference type="OMA" id="PPVETVC"/>
<feature type="domain" description="Kinesin motor" evidence="4">
    <location>
        <begin position="58"/>
        <end position="405"/>
    </location>
</feature>
<dbReference type="PROSITE" id="PS50067">
    <property type="entry name" value="KINESIN_MOTOR_2"/>
    <property type="match status" value="1"/>
</dbReference>
<keyword evidence="6" id="KW-1185">Reference proteome</keyword>
<sequence>MFSPTRPPALVKRRAPADSDGDDDDERQQSSIRKLQFTTQTCMTPGRAIKRRNVSPESVKVFLRVRPHPSSTMEIADDATLRVQNPSSGGVDTYTFTRIFRGTATQDDVYKATTEPLVESLFDGRNALIFAYGITSSGKTHTIQGTESDPGVLPRAIEAVFRRIASSGANIDVYASYIEVHNENLIDLLPEGGIVTEQRKPLSLVTLKNGHVFVRGLQEVRIESVDDARLVLAEGQRHRQVAETSLNAASSRSHCLFSLKLVRSGADKDTDGIIGKLCIVDLAGSVSELLLFRRLIHLMSTLSGAQERLSRTKENCEHRCRETNNINKSLMQLGRCLEVVRANQAQPKSRARPVPWRDSKITRLFKDYLVGGWGRTVMIATANPDPADRDETCRALKFAALASEIDNTPRVDCNRAEPASKDKLDAGSNDEDDDDEEGNDYDEEGLLDKIYELKLELLASERRCCSMEQEIRDQVSNEMMAQAARLEATYNAQLDEEAQRVRELADRRLAIWKRRVLDGADGRSVNVEQAVQCAVQEVQEESDRKLVSMQKDLVSAAKARETLQELLNTAHAELDGANATICQMQAESADQVELAEHLRAVEAQLVECRARLASEGQTADDLRLALEEQRRVSAMERQHASSAKKTISDLEQARDVLEQRLAEAEKREGMFRQRYDVNQKKVSGLEKKLTAAQNEVEKLRREASAQADLVRELESAKTANDSALNALHDQLGVARDEARAHLEMVVKLQDDIAARDGRLEAQMKQVHDLGQLTATQGQSIAAYLSQIASLNEDKAALQQRVSELTSQVAELNRRPSPPPVSVDDRNEDACSSSVVQGTPQVSQSKRVSKTSSDKHLRPLVTSTTLTTSNTTRATFGMRTPSVSAFDQENARPPMPAKRSRTQLEADLKWGSLLLHDQSADPFADNQSISSVDDKEVPSRPTKRRPVRRAVATAAKKLSEPATAKAVHEPAVPTRRSRRHAR</sequence>
<feature type="compositionally biased region" description="Polar residues" evidence="3">
    <location>
        <begin position="829"/>
        <end position="845"/>
    </location>
</feature>
<protein>
    <recommendedName>
        <fullName evidence="4">Kinesin motor domain-containing protein</fullName>
    </recommendedName>
</protein>
<dbReference type="InterPro" id="IPR027417">
    <property type="entry name" value="P-loop_NTPase"/>
</dbReference>
<dbReference type="PRINTS" id="PR00380">
    <property type="entry name" value="KINESINHEAVY"/>
</dbReference>
<dbReference type="EMBL" id="CDSF01000057">
    <property type="protein sequence ID" value="CEO96256.1"/>
    <property type="molecule type" value="Genomic_DNA"/>
</dbReference>
<dbReference type="PANTHER" id="PTHR47969:SF29">
    <property type="entry name" value="KINESIN-LIKE PROTEIN"/>
    <property type="match status" value="1"/>
</dbReference>
<reference evidence="5 6" key="1">
    <citation type="submission" date="2015-02" db="EMBL/GenBank/DDBJ databases">
        <authorList>
            <person name="Chooi Y.-H."/>
        </authorList>
    </citation>
    <scope>NUCLEOTIDE SEQUENCE [LARGE SCALE GENOMIC DNA]</scope>
    <source>
        <strain evidence="5">E3</strain>
    </source>
</reference>
<dbReference type="GO" id="GO:0007052">
    <property type="term" value="P:mitotic spindle organization"/>
    <property type="evidence" value="ECO:0007669"/>
    <property type="project" value="TreeGrafter"/>
</dbReference>
<name>A0A0G4ILX3_PLABS</name>
<dbReference type="SMART" id="SM00129">
    <property type="entry name" value="KISc"/>
    <property type="match status" value="1"/>
</dbReference>
<keyword evidence="1" id="KW-0505">Motor protein</keyword>
<dbReference type="InterPro" id="IPR001752">
    <property type="entry name" value="Kinesin_motor_dom"/>
</dbReference>
<dbReference type="Pfam" id="PF00225">
    <property type="entry name" value="Kinesin"/>
    <property type="match status" value="2"/>
</dbReference>
<dbReference type="STRING" id="37360.A0A0G4ILX3"/>
<feature type="coiled-coil region" evidence="2">
    <location>
        <begin position="640"/>
        <end position="716"/>
    </location>
</feature>
<dbReference type="GO" id="GO:0005875">
    <property type="term" value="C:microtubule associated complex"/>
    <property type="evidence" value="ECO:0007669"/>
    <property type="project" value="TreeGrafter"/>
</dbReference>
<evidence type="ECO:0000313" key="5">
    <source>
        <dbReference type="EMBL" id="CEO96256.1"/>
    </source>
</evidence>
<dbReference type="GO" id="GO:0051231">
    <property type="term" value="P:spindle elongation"/>
    <property type="evidence" value="ECO:0007669"/>
    <property type="project" value="TreeGrafter"/>
</dbReference>
<feature type="region of interest" description="Disordered" evidence="3">
    <location>
        <begin position="920"/>
        <end position="981"/>
    </location>
</feature>
<dbReference type="OrthoDB" id="123929at2759"/>
<evidence type="ECO:0000256" key="1">
    <source>
        <dbReference type="PROSITE-ProRule" id="PRU00283"/>
    </source>
</evidence>
<feature type="compositionally biased region" description="Acidic residues" evidence="3">
    <location>
        <begin position="428"/>
        <end position="443"/>
    </location>
</feature>
<dbReference type="SUPFAM" id="SSF52540">
    <property type="entry name" value="P-loop containing nucleoside triphosphate hydrolases"/>
    <property type="match status" value="1"/>
</dbReference>
<evidence type="ECO:0000256" key="3">
    <source>
        <dbReference type="SAM" id="MobiDB-lite"/>
    </source>
</evidence>
<accession>A0A0G4ILX3</accession>
<dbReference type="PANTHER" id="PTHR47969">
    <property type="entry name" value="CHROMOSOME-ASSOCIATED KINESIN KIF4A-RELATED"/>
    <property type="match status" value="1"/>
</dbReference>
<feature type="region of interest" description="Disordered" evidence="3">
    <location>
        <begin position="1"/>
        <end position="29"/>
    </location>
</feature>
<evidence type="ECO:0000256" key="2">
    <source>
        <dbReference type="SAM" id="Coils"/>
    </source>
</evidence>
<dbReference type="Proteomes" id="UP000039324">
    <property type="component" value="Unassembled WGS sequence"/>
</dbReference>
<dbReference type="InterPro" id="IPR036961">
    <property type="entry name" value="Kinesin_motor_dom_sf"/>
</dbReference>
<dbReference type="Gene3D" id="3.40.850.10">
    <property type="entry name" value="Kinesin motor domain"/>
    <property type="match status" value="1"/>
</dbReference>
<feature type="region of interest" description="Disordered" evidence="3">
    <location>
        <begin position="410"/>
        <end position="443"/>
    </location>
</feature>
<evidence type="ECO:0000313" key="6">
    <source>
        <dbReference type="Proteomes" id="UP000039324"/>
    </source>
</evidence>
<proteinExistence type="inferred from homology"/>
<feature type="region of interest" description="Disordered" evidence="3">
    <location>
        <begin position="806"/>
        <end position="861"/>
    </location>
</feature>
<organism evidence="5 6">
    <name type="scientific">Plasmodiophora brassicae</name>
    <name type="common">Clubroot disease agent</name>
    <dbReference type="NCBI Taxonomy" id="37360"/>
    <lineage>
        <taxon>Eukaryota</taxon>
        <taxon>Sar</taxon>
        <taxon>Rhizaria</taxon>
        <taxon>Endomyxa</taxon>
        <taxon>Phytomyxea</taxon>
        <taxon>Plasmodiophorida</taxon>
        <taxon>Plasmodiophoridae</taxon>
        <taxon>Plasmodiophora</taxon>
    </lineage>
</organism>
<evidence type="ECO:0000259" key="4">
    <source>
        <dbReference type="PROSITE" id="PS50067"/>
    </source>
</evidence>